<dbReference type="Pfam" id="PF11738">
    <property type="entry name" value="DUF3298"/>
    <property type="match status" value="1"/>
</dbReference>
<dbReference type="Gene3D" id="3.30.565.40">
    <property type="entry name" value="Fervidobacterium nodosum Rt17-B1 like"/>
    <property type="match status" value="1"/>
</dbReference>
<dbReference type="InterPro" id="IPR037126">
    <property type="entry name" value="PdaC/RsiV-like_sf"/>
</dbReference>
<dbReference type="Gene3D" id="3.90.640.20">
    <property type="entry name" value="Heat-shock cognate protein, ATPase"/>
    <property type="match status" value="1"/>
</dbReference>
<gene>
    <name evidence="3" type="ORF">B7C51_07600</name>
</gene>
<dbReference type="RefSeq" id="WP_083039461.1">
    <property type="nucleotide sequence ID" value="NZ_CP020557.1"/>
</dbReference>
<sequence>MKVSFPLPVQTIRFQAEGVRVYAPAVSGLTDSKVQNKINQTIEMQTKTLMNEQGYPKQASNLEMTGSYEIKTNQRAVLSLCLRNYAYIQGHAHGLTIIRSLTANTATGRFYSLHELFKPGSEYVTKISELIRIQIKERELPLLEPFAGIWPDQEFYISDKALVIYFQAYEITPYYVGLPMFPIPVYTLHNLIEEKSPLGAMLAE</sequence>
<dbReference type="InterPro" id="IPR021729">
    <property type="entry name" value="DUF3298"/>
</dbReference>
<evidence type="ECO:0000259" key="2">
    <source>
        <dbReference type="Pfam" id="PF13739"/>
    </source>
</evidence>
<evidence type="ECO:0000313" key="4">
    <source>
        <dbReference type="Proteomes" id="UP000192727"/>
    </source>
</evidence>
<dbReference type="Pfam" id="PF13739">
    <property type="entry name" value="PdaC"/>
    <property type="match status" value="1"/>
</dbReference>
<organism evidence="3 4">
    <name type="scientific">Paenibacillus larvae subsp. pulvifaciens</name>
    <dbReference type="NCBI Taxonomy" id="1477"/>
    <lineage>
        <taxon>Bacteria</taxon>
        <taxon>Bacillati</taxon>
        <taxon>Bacillota</taxon>
        <taxon>Bacilli</taxon>
        <taxon>Bacillales</taxon>
        <taxon>Paenibacillaceae</taxon>
        <taxon>Paenibacillus</taxon>
    </lineage>
</organism>
<feature type="domain" description="Deacetylase PdaC" evidence="2">
    <location>
        <begin position="22"/>
        <end position="96"/>
    </location>
</feature>
<reference evidence="3 4" key="1">
    <citation type="submission" date="2017-03" db="EMBL/GenBank/DDBJ databases">
        <title>Paenibacillus larvae genome sequencing.</title>
        <authorList>
            <person name="Dingman D.W."/>
        </authorList>
    </citation>
    <scope>NUCLEOTIDE SEQUENCE [LARGE SCALE GENOMIC DNA]</scope>
    <source>
        <strain evidence="3 4">SAG 10367</strain>
    </source>
</reference>
<feature type="domain" description="DUF3298" evidence="1">
    <location>
        <begin position="115"/>
        <end position="185"/>
    </location>
</feature>
<dbReference type="Proteomes" id="UP000192727">
    <property type="component" value="Chromosome"/>
</dbReference>
<evidence type="ECO:0000313" key="3">
    <source>
        <dbReference type="EMBL" id="ARF67723.1"/>
    </source>
</evidence>
<dbReference type="InterPro" id="IPR025303">
    <property type="entry name" value="PdaC"/>
</dbReference>
<protein>
    <recommendedName>
        <fullName evidence="5">DUF3298 domain-containing protein</fullName>
    </recommendedName>
</protein>
<dbReference type="AlphaFoldDB" id="A0A1V0UR17"/>
<evidence type="ECO:0008006" key="5">
    <source>
        <dbReference type="Google" id="ProtNLM"/>
    </source>
</evidence>
<proteinExistence type="predicted"/>
<name>A0A1V0UR17_9BACL</name>
<evidence type="ECO:0000259" key="1">
    <source>
        <dbReference type="Pfam" id="PF11738"/>
    </source>
</evidence>
<dbReference type="EMBL" id="CP020557">
    <property type="protein sequence ID" value="ARF67723.1"/>
    <property type="molecule type" value="Genomic_DNA"/>
</dbReference>
<accession>A0A1V0UR17</accession>